<dbReference type="KEGG" id="tet:TTHERM_00390030"/>
<reference evidence="8" key="1">
    <citation type="journal article" date="2006" name="PLoS Biol.">
        <title>Macronuclear genome sequence of the ciliate Tetrahymena thermophila, a model eukaryote.</title>
        <authorList>
            <person name="Eisen J.A."/>
            <person name="Coyne R.S."/>
            <person name="Wu M."/>
            <person name="Wu D."/>
            <person name="Thiagarajan M."/>
            <person name="Wortman J.R."/>
            <person name="Badger J.H."/>
            <person name="Ren Q."/>
            <person name="Amedeo P."/>
            <person name="Jones K.M."/>
            <person name="Tallon L.J."/>
            <person name="Delcher A.L."/>
            <person name="Salzberg S.L."/>
            <person name="Silva J.C."/>
            <person name="Haas B.J."/>
            <person name="Majoros W.H."/>
            <person name="Farzad M."/>
            <person name="Carlton J.M."/>
            <person name="Smith R.K. Jr."/>
            <person name="Garg J."/>
            <person name="Pearlman R.E."/>
            <person name="Karrer K.M."/>
            <person name="Sun L."/>
            <person name="Manning G."/>
            <person name="Elde N.C."/>
            <person name="Turkewitz A.P."/>
            <person name="Asai D.J."/>
            <person name="Wilkes D.E."/>
            <person name="Wang Y."/>
            <person name="Cai H."/>
            <person name="Collins K."/>
            <person name="Stewart B.A."/>
            <person name="Lee S.R."/>
            <person name="Wilamowska K."/>
            <person name="Weinberg Z."/>
            <person name="Ruzzo W.L."/>
            <person name="Wloga D."/>
            <person name="Gaertig J."/>
            <person name="Frankel J."/>
            <person name="Tsao C.-C."/>
            <person name="Gorovsky M.A."/>
            <person name="Keeling P.J."/>
            <person name="Waller R.F."/>
            <person name="Patron N.J."/>
            <person name="Cherry J.M."/>
            <person name="Stover N.A."/>
            <person name="Krieger C.J."/>
            <person name="del Toro C."/>
            <person name="Ryder H.F."/>
            <person name="Williamson S.C."/>
            <person name="Barbeau R.A."/>
            <person name="Hamilton E.P."/>
            <person name="Orias E."/>
        </authorList>
    </citation>
    <scope>NUCLEOTIDE SEQUENCE [LARGE SCALE GENOMIC DNA]</scope>
    <source>
        <strain evidence="8">SB210</strain>
    </source>
</reference>
<keyword evidence="4" id="KW-0456">Lyase</keyword>
<proteinExistence type="inferred from homology"/>
<dbReference type="STRING" id="312017.Q23R85"/>
<keyword evidence="7" id="KW-0540">Nuclease</keyword>
<evidence type="ECO:0000256" key="3">
    <source>
        <dbReference type="ARBA" id="ARBA00022694"/>
    </source>
</evidence>
<accession>Q23R85</accession>
<keyword evidence="7" id="KW-0378">Hydrolase</keyword>
<dbReference type="SUPFAM" id="SSF53032">
    <property type="entry name" value="tRNA-intron endonuclease catalytic domain-like"/>
    <property type="match status" value="1"/>
</dbReference>
<dbReference type="AlphaFoldDB" id="Q23R85"/>
<gene>
    <name evidence="7" type="ORF">TTHERM_00390030</name>
</gene>
<keyword evidence="3" id="KW-0819">tRNA processing</keyword>
<dbReference type="Gene3D" id="3.40.1350.10">
    <property type="match status" value="1"/>
</dbReference>
<dbReference type="EMBL" id="GG662644">
    <property type="protein sequence ID" value="EAR99163.2"/>
    <property type="molecule type" value="Genomic_DNA"/>
</dbReference>
<protein>
    <recommendedName>
        <fullName evidence="2">tRNA-intron lyase</fullName>
        <ecNumber evidence="2">4.6.1.16</ecNumber>
    </recommendedName>
</protein>
<dbReference type="HOGENOM" id="CLU_968005_0_0_1"/>
<evidence type="ECO:0000259" key="6">
    <source>
        <dbReference type="Pfam" id="PF01974"/>
    </source>
</evidence>
<dbReference type="OrthoDB" id="48041at2759"/>
<organism evidence="7 8">
    <name type="scientific">Tetrahymena thermophila (strain SB210)</name>
    <dbReference type="NCBI Taxonomy" id="312017"/>
    <lineage>
        <taxon>Eukaryota</taxon>
        <taxon>Sar</taxon>
        <taxon>Alveolata</taxon>
        <taxon>Ciliophora</taxon>
        <taxon>Intramacronucleata</taxon>
        <taxon>Oligohymenophorea</taxon>
        <taxon>Hymenostomatida</taxon>
        <taxon>Tetrahymenina</taxon>
        <taxon>Tetrahymenidae</taxon>
        <taxon>Tetrahymena</taxon>
    </lineage>
</organism>
<name>Q23R85_TETTS</name>
<dbReference type="InterPro" id="IPR011856">
    <property type="entry name" value="tRNA_endonuc-like_dom_sf"/>
</dbReference>
<dbReference type="InParanoid" id="Q23R85"/>
<comment type="catalytic activity">
    <reaction evidence="5">
        <text>pretRNA = a 3'-half-tRNA molecule with a 5'-OH end + a 5'-half-tRNA molecule with a 2',3'-cyclic phosphate end + an intron with a 2',3'-cyclic phosphate and a 5'-hydroxyl terminus.</text>
        <dbReference type="EC" id="4.6.1.16"/>
    </reaction>
</comment>
<dbReference type="Pfam" id="PF01974">
    <property type="entry name" value="tRNA_int_endo"/>
    <property type="match status" value="1"/>
</dbReference>
<evidence type="ECO:0000256" key="2">
    <source>
        <dbReference type="ARBA" id="ARBA00012573"/>
    </source>
</evidence>
<comment type="similarity">
    <text evidence="1">Belongs to the tRNA-intron endonuclease family.</text>
</comment>
<dbReference type="GO" id="GO:0000213">
    <property type="term" value="F:tRNA-intron lyase activity"/>
    <property type="evidence" value="ECO:0007669"/>
    <property type="project" value="UniProtKB-EC"/>
</dbReference>
<evidence type="ECO:0000313" key="8">
    <source>
        <dbReference type="Proteomes" id="UP000009168"/>
    </source>
</evidence>
<dbReference type="Proteomes" id="UP000009168">
    <property type="component" value="Unassembled WGS sequence"/>
</dbReference>
<keyword evidence="8" id="KW-1185">Reference proteome</keyword>
<dbReference type="CDD" id="cd22363">
    <property type="entry name" value="tRNA-intron_lyase_C"/>
    <property type="match status" value="1"/>
</dbReference>
<dbReference type="RefSeq" id="XP_001019408.2">
    <property type="nucleotide sequence ID" value="XM_001019408.2"/>
</dbReference>
<dbReference type="PANTHER" id="PTHR13070:SF0">
    <property type="entry name" value="TRNA-SPLICING ENDONUCLEASE SUBUNIT SEN34"/>
    <property type="match status" value="1"/>
</dbReference>
<dbReference type="PANTHER" id="PTHR13070">
    <property type="entry name" value="TRNA-SPLICING ENDONUCLEASE SUBUNIT SEN34-RELATED"/>
    <property type="match status" value="1"/>
</dbReference>
<dbReference type="GO" id="GO:0003676">
    <property type="term" value="F:nucleic acid binding"/>
    <property type="evidence" value="ECO:0007669"/>
    <property type="project" value="InterPro"/>
</dbReference>
<evidence type="ECO:0000313" key="7">
    <source>
        <dbReference type="EMBL" id="EAR99163.2"/>
    </source>
</evidence>
<dbReference type="InterPro" id="IPR006677">
    <property type="entry name" value="tRNA_intron_Endonuc_cat-like"/>
</dbReference>
<dbReference type="GeneID" id="7834830"/>
<sequence>MNEKTIFVIKNPIYEEGNIATCLQGYFQCPHQAKYLKEKYKILAEPIGSFCHLTQQKQMKGPPFLLDAFSLTYLIQNCDQEFSFECQDSYFVKDIIKEDSYIVFQTLTQKGYYLISAKKFGANFLAYDNDPATHHAKYLVFLSDAKNSLSQEIPINSTESIVLINRLSTIAKKEAILAKLIPISYMQDLNGEKNHTQQDFSKLVQFSKMQRLQHY</sequence>
<dbReference type="InterPro" id="IPR036167">
    <property type="entry name" value="tRNA_intron_Endo_cat-like_sf"/>
</dbReference>
<feature type="domain" description="tRNA intron endonuclease catalytic" evidence="6">
    <location>
        <begin position="99"/>
        <end position="178"/>
    </location>
</feature>
<evidence type="ECO:0000256" key="4">
    <source>
        <dbReference type="ARBA" id="ARBA00023239"/>
    </source>
</evidence>
<dbReference type="EC" id="4.6.1.16" evidence="2"/>
<keyword evidence="7" id="KW-0255">Endonuclease</keyword>
<evidence type="ECO:0000256" key="5">
    <source>
        <dbReference type="ARBA" id="ARBA00034031"/>
    </source>
</evidence>
<dbReference type="GO" id="GO:0000379">
    <property type="term" value="P:tRNA-type intron splice site recognition and cleavage"/>
    <property type="evidence" value="ECO:0007669"/>
    <property type="project" value="TreeGrafter"/>
</dbReference>
<dbReference type="GO" id="GO:0005634">
    <property type="term" value="C:nucleus"/>
    <property type="evidence" value="ECO:0007669"/>
    <property type="project" value="UniProtKB-ARBA"/>
</dbReference>
<evidence type="ECO:0000256" key="1">
    <source>
        <dbReference type="ARBA" id="ARBA00008078"/>
    </source>
</evidence>